<dbReference type="GO" id="GO:0010468">
    <property type="term" value="P:regulation of gene expression"/>
    <property type="evidence" value="ECO:0007669"/>
    <property type="project" value="TreeGrafter"/>
</dbReference>
<evidence type="ECO:0000313" key="5">
    <source>
        <dbReference type="Proteomes" id="UP000663828"/>
    </source>
</evidence>
<dbReference type="PROSITE" id="PS50157">
    <property type="entry name" value="ZINC_FINGER_C2H2_2"/>
    <property type="match status" value="2"/>
</dbReference>
<keyword evidence="1" id="KW-0862">Zinc</keyword>
<comment type="caution">
    <text evidence="4">The sequence shown here is derived from an EMBL/GenBank/DDBJ whole genome shotgun (WGS) entry which is preliminary data.</text>
</comment>
<feature type="domain" description="C2H2-type" evidence="3">
    <location>
        <begin position="389"/>
        <end position="416"/>
    </location>
</feature>
<evidence type="ECO:0000256" key="2">
    <source>
        <dbReference type="SAM" id="MobiDB-lite"/>
    </source>
</evidence>
<evidence type="ECO:0000259" key="3">
    <source>
        <dbReference type="PROSITE" id="PS50157"/>
    </source>
</evidence>
<sequence>MELGDIQTIITKAFEQTKSDQLVSLINWLDGEISRYRVSVTTPAQCVMTSKFNNGQRFTCPCGRSFSAELTIRETTHVETSSPPATPMLLLKNDLKQQQQQHQQQQHSQESISKRQRILMIDPPVSVIPTTTALLSSRSHSSNMTSSWQTIQLKTYEDSPELMTVDSTRAESDIELSSDESRCLEDIDGVLSPDKSVVPNFIYSSSLWPTSLSPSTNGCLSYSTDNQEHNRQQSHHPQQMTNLKPVNNEPLSPALTLIQENESSKPVATIHRHPMLIAFTDSQASSPTGPTHFKCTQCHETFDSLLSGQEHANNGMCTSDATVNVLENYDSHLSPTTQSSFDPLQENMEEVLNTRMDLKAACPICNKIFSSVHTMMRHKTSIHDRQVRYGCNICGRFFFRKDKLTSHMVYHQDFDTYVCCFCSVGCKSRMLMRQHLKREHVISGEDTCLNEVLRRCQAKRSLNLDANMSIAYDTDRQLTSLKRNLNTVSAESDIK</sequence>
<reference evidence="4" key="1">
    <citation type="submission" date="2021-02" db="EMBL/GenBank/DDBJ databases">
        <authorList>
            <person name="Nowell W R."/>
        </authorList>
    </citation>
    <scope>NUCLEOTIDE SEQUENCE</scope>
</reference>
<keyword evidence="5" id="KW-1185">Reference proteome</keyword>
<feature type="compositionally biased region" description="Polar residues" evidence="2">
    <location>
        <begin position="235"/>
        <end position="244"/>
    </location>
</feature>
<accession>A0A815TAA4</accession>
<dbReference type="Pfam" id="PF00096">
    <property type="entry name" value="zf-C2H2"/>
    <property type="match status" value="1"/>
</dbReference>
<evidence type="ECO:0000256" key="1">
    <source>
        <dbReference type="PROSITE-ProRule" id="PRU00042"/>
    </source>
</evidence>
<feature type="domain" description="C2H2-type" evidence="3">
    <location>
        <begin position="360"/>
        <end position="388"/>
    </location>
</feature>
<dbReference type="InterPro" id="IPR050331">
    <property type="entry name" value="Zinc_finger"/>
</dbReference>
<dbReference type="EMBL" id="CAJNOR010004479">
    <property type="protein sequence ID" value="CAF1505400.1"/>
    <property type="molecule type" value="Genomic_DNA"/>
</dbReference>
<dbReference type="AlphaFoldDB" id="A0A815TAA4"/>
<dbReference type="PROSITE" id="PS00028">
    <property type="entry name" value="ZINC_FINGER_C2H2_1"/>
    <property type="match status" value="1"/>
</dbReference>
<dbReference type="SMART" id="SM00355">
    <property type="entry name" value="ZnF_C2H2"/>
    <property type="match status" value="4"/>
</dbReference>
<feature type="region of interest" description="Disordered" evidence="2">
    <location>
        <begin position="225"/>
        <end position="244"/>
    </location>
</feature>
<dbReference type="GO" id="GO:0005634">
    <property type="term" value="C:nucleus"/>
    <property type="evidence" value="ECO:0007669"/>
    <property type="project" value="TreeGrafter"/>
</dbReference>
<protein>
    <recommendedName>
        <fullName evidence="3">C2H2-type domain-containing protein</fullName>
    </recommendedName>
</protein>
<dbReference type="InterPro" id="IPR013087">
    <property type="entry name" value="Znf_C2H2_type"/>
</dbReference>
<dbReference type="GO" id="GO:0008270">
    <property type="term" value="F:zinc ion binding"/>
    <property type="evidence" value="ECO:0007669"/>
    <property type="project" value="UniProtKB-KW"/>
</dbReference>
<keyword evidence="1" id="KW-0863">Zinc-finger</keyword>
<dbReference type="Gene3D" id="3.30.160.60">
    <property type="entry name" value="Classic Zinc Finger"/>
    <property type="match status" value="1"/>
</dbReference>
<dbReference type="PANTHER" id="PTHR16515">
    <property type="entry name" value="PR DOMAIN ZINC FINGER PROTEIN"/>
    <property type="match status" value="1"/>
</dbReference>
<dbReference type="PANTHER" id="PTHR16515:SF35">
    <property type="entry name" value="FEZ FAMILY ZINC FINGER PROTEIN 2"/>
    <property type="match status" value="1"/>
</dbReference>
<evidence type="ECO:0000313" key="4">
    <source>
        <dbReference type="EMBL" id="CAF1505400.1"/>
    </source>
</evidence>
<organism evidence="4 5">
    <name type="scientific">Adineta ricciae</name>
    <name type="common">Rotifer</name>
    <dbReference type="NCBI Taxonomy" id="249248"/>
    <lineage>
        <taxon>Eukaryota</taxon>
        <taxon>Metazoa</taxon>
        <taxon>Spiralia</taxon>
        <taxon>Gnathifera</taxon>
        <taxon>Rotifera</taxon>
        <taxon>Eurotatoria</taxon>
        <taxon>Bdelloidea</taxon>
        <taxon>Adinetida</taxon>
        <taxon>Adinetidae</taxon>
        <taxon>Adineta</taxon>
    </lineage>
</organism>
<dbReference type="InterPro" id="IPR036236">
    <property type="entry name" value="Znf_C2H2_sf"/>
</dbReference>
<dbReference type="Proteomes" id="UP000663828">
    <property type="component" value="Unassembled WGS sequence"/>
</dbReference>
<name>A0A815TAA4_ADIRI</name>
<gene>
    <name evidence="4" type="ORF">XAT740_LOCUS39906</name>
</gene>
<keyword evidence="1" id="KW-0479">Metal-binding</keyword>
<dbReference type="SUPFAM" id="SSF57667">
    <property type="entry name" value="beta-beta-alpha zinc fingers"/>
    <property type="match status" value="1"/>
</dbReference>
<proteinExistence type="predicted"/>